<dbReference type="EMBL" id="ML122268">
    <property type="protein sequence ID" value="RPD59877.1"/>
    <property type="molecule type" value="Genomic_DNA"/>
</dbReference>
<dbReference type="SUPFAM" id="SSF52047">
    <property type="entry name" value="RNI-like"/>
    <property type="match status" value="1"/>
</dbReference>
<reference evidence="1" key="1">
    <citation type="journal article" date="2018" name="Genome Biol. Evol.">
        <title>Genomics and development of Lentinus tigrinus, a white-rot wood-decaying mushroom with dimorphic fruiting bodies.</title>
        <authorList>
            <person name="Wu B."/>
            <person name="Xu Z."/>
            <person name="Knudson A."/>
            <person name="Carlson A."/>
            <person name="Chen N."/>
            <person name="Kovaka S."/>
            <person name="LaButti K."/>
            <person name="Lipzen A."/>
            <person name="Pennachio C."/>
            <person name="Riley R."/>
            <person name="Schakwitz W."/>
            <person name="Umezawa K."/>
            <person name="Ohm R.A."/>
            <person name="Grigoriev I.V."/>
            <person name="Nagy L.G."/>
            <person name="Gibbons J."/>
            <person name="Hibbett D."/>
        </authorList>
    </citation>
    <scope>NUCLEOTIDE SEQUENCE [LARGE SCALE GENOMIC DNA]</scope>
    <source>
        <strain evidence="1">ALCF2SS1-6</strain>
    </source>
</reference>
<evidence type="ECO:0008006" key="3">
    <source>
        <dbReference type="Google" id="ProtNLM"/>
    </source>
</evidence>
<dbReference type="Proteomes" id="UP000313359">
    <property type="component" value="Unassembled WGS sequence"/>
</dbReference>
<evidence type="ECO:0000313" key="1">
    <source>
        <dbReference type="EMBL" id="RPD59877.1"/>
    </source>
</evidence>
<dbReference type="OrthoDB" id="2748104at2759"/>
<accession>A0A5C2S9H0</accession>
<organism evidence="1 2">
    <name type="scientific">Lentinus tigrinus ALCF2SS1-6</name>
    <dbReference type="NCBI Taxonomy" id="1328759"/>
    <lineage>
        <taxon>Eukaryota</taxon>
        <taxon>Fungi</taxon>
        <taxon>Dikarya</taxon>
        <taxon>Basidiomycota</taxon>
        <taxon>Agaricomycotina</taxon>
        <taxon>Agaricomycetes</taxon>
        <taxon>Polyporales</taxon>
        <taxon>Polyporaceae</taxon>
        <taxon>Lentinus</taxon>
    </lineage>
</organism>
<proteinExistence type="predicted"/>
<dbReference type="Gene3D" id="3.80.10.10">
    <property type="entry name" value="Ribonuclease Inhibitor"/>
    <property type="match status" value="1"/>
</dbReference>
<name>A0A5C2S9H0_9APHY</name>
<sequence length="392" mass="43778">MHTAPSLSDLPVELGIRILEFLRGDSQALHSCCLISKLWSKHAQPILYKSIRINSGNVALFCATIRQRPELAGHIRKLTLDGLSGIPPPPLEFPSTRIEVLRVVGMELPNSSVLAALSASRSSIRMLILRDCYIAEPKQCLALPELMPKLKKFKIVQSWLRSRAEADAHLRQSFAPDLQSLSLTSSHSSVPVEVDSGSSDPSTHLLPCESLSVLKVLINGVGMSAFGEYLQDLGPGLRELNIGFDPDAMIEIGSRSFFPFNLNKCTDLRSFNINLIPLQPVEQFPAVYLSYVPVLLESLPVRCKRLQKVQFTIRAWRGATSADLDAFDWDRVGQILSKRRFASLRVVSTRMNGGSVDLREQFVPYFREKLHVLDQRKLLQFFVSVKVQGTDT</sequence>
<dbReference type="InterPro" id="IPR036047">
    <property type="entry name" value="F-box-like_dom_sf"/>
</dbReference>
<protein>
    <recommendedName>
        <fullName evidence="3">F-box domain-containing protein</fullName>
    </recommendedName>
</protein>
<gene>
    <name evidence="1" type="ORF">L227DRAFT_653783</name>
</gene>
<dbReference type="InterPro" id="IPR032675">
    <property type="entry name" value="LRR_dom_sf"/>
</dbReference>
<dbReference type="AlphaFoldDB" id="A0A5C2S9H0"/>
<keyword evidence="2" id="KW-1185">Reference proteome</keyword>
<dbReference type="SUPFAM" id="SSF81383">
    <property type="entry name" value="F-box domain"/>
    <property type="match status" value="1"/>
</dbReference>
<evidence type="ECO:0000313" key="2">
    <source>
        <dbReference type="Proteomes" id="UP000313359"/>
    </source>
</evidence>